<dbReference type="Proteomes" id="UP000049127">
    <property type="component" value="Unassembled WGS sequence"/>
</dbReference>
<keyword evidence="1" id="KW-0812">Transmembrane</keyword>
<evidence type="ECO:0000313" key="3">
    <source>
        <dbReference type="Proteomes" id="UP000049127"/>
    </source>
</evidence>
<reference evidence="3" key="1">
    <citation type="submission" date="2015-01" db="EMBL/GenBank/DDBJ databases">
        <authorList>
            <person name="Aslett M.A."/>
            <person name="De Silva N."/>
        </authorList>
    </citation>
    <scope>NUCLEOTIDE SEQUENCE [LARGE SCALE GENOMIC DNA]</scope>
    <source>
        <strain evidence="3">R28058</strain>
    </source>
</reference>
<sequence length="195" mass="22451">MLNIKSKIYMYLNITINILAIFYFISLIYFILFGKPYQIAPCLSSLGVTVFIKILLKKSISLFSPILIFAIVIYTLFSAYLGSSFDFYGIIHNYDDIMHFLSGVLSTLFAYDLYFIFNSRIPNYYTNRYFIIIFVFCFSLAIGGLWEIAEFTIDNLFKTNMQVGGLIDTMIDMIDSLAASIITISIYELVNKNIK</sequence>
<protein>
    <submittedName>
        <fullName evidence="2">Membrane protein</fullName>
    </submittedName>
</protein>
<organism evidence="2 3">
    <name type="scientific">Paraclostridium sordellii</name>
    <name type="common">Clostridium sordellii</name>
    <dbReference type="NCBI Taxonomy" id="1505"/>
    <lineage>
        <taxon>Bacteria</taxon>
        <taxon>Bacillati</taxon>
        <taxon>Bacillota</taxon>
        <taxon>Clostridia</taxon>
        <taxon>Peptostreptococcales</taxon>
        <taxon>Peptostreptococcaceae</taxon>
        <taxon>Paraclostridium</taxon>
    </lineage>
</organism>
<gene>
    <name evidence="2" type="ORF">R28058_16601</name>
</gene>
<accession>A0A0C7QTI2</accession>
<feature type="transmembrane region" description="Helical" evidence="1">
    <location>
        <begin position="169"/>
        <end position="190"/>
    </location>
</feature>
<dbReference type="OrthoDB" id="4966203at2"/>
<feature type="transmembrane region" description="Helical" evidence="1">
    <location>
        <begin position="68"/>
        <end position="91"/>
    </location>
</feature>
<dbReference type="RefSeq" id="WP_055333285.1">
    <property type="nucleotide sequence ID" value="NZ_CDNF01000003.1"/>
</dbReference>
<dbReference type="AlphaFoldDB" id="A0A0C7QTI2"/>
<dbReference type="EMBL" id="CEKZ01000003">
    <property type="protein sequence ID" value="CEQ03927.1"/>
    <property type="molecule type" value="Genomic_DNA"/>
</dbReference>
<feature type="transmembrane region" description="Helical" evidence="1">
    <location>
        <begin position="97"/>
        <end position="117"/>
    </location>
</feature>
<feature type="transmembrane region" description="Helical" evidence="1">
    <location>
        <begin position="12"/>
        <end position="32"/>
    </location>
</feature>
<dbReference type="Pfam" id="PF09997">
    <property type="entry name" value="DUF2238"/>
    <property type="match status" value="1"/>
</dbReference>
<evidence type="ECO:0000256" key="1">
    <source>
        <dbReference type="SAM" id="Phobius"/>
    </source>
</evidence>
<keyword evidence="1" id="KW-1133">Transmembrane helix</keyword>
<feature type="transmembrane region" description="Helical" evidence="1">
    <location>
        <begin position="129"/>
        <end position="149"/>
    </location>
</feature>
<proteinExistence type="predicted"/>
<evidence type="ECO:0000313" key="2">
    <source>
        <dbReference type="EMBL" id="CEQ03927.1"/>
    </source>
</evidence>
<dbReference type="InterPro" id="IPR014509">
    <property type="entry name" value="YjdF-like"/>
</dbReference>
<feature type="transmembrane region" description="Helical" evidence="1">
    <location>
        <begin position="38"/>
        <end position="56"/>
    </location>
</feature>
<keyword evidence="1" id="KW-0472">Membrane</keyword>
<name>A0A0C7QTI2_PARSO</name>